<dbReference type="GeneID" id="17320902"/>
<dbReference type="GO" id="GO:0034244">
    <property type="term" value="P:negative regulation of transcription elongation by RNA polymerase II"/>
    <property type="evidence" value="ECO:0007669"/>
    <property type="project" value="TreeGrafter"/>
</dbReference>
<dbReference type="Pfam" id="PF04858">
    <property type="entry name" value="TH1"/>
    <property type="match status" value="1"/>
</dbReference>
<dbReference type="KEGG" id="ccp:CHC_T00001955001"/>
<dbReference type="Gramene" id="CDF33369">
    <property type="protein sequence ID" value="CDF33369"/>
    <property type="gene ID" value="CHC_T00001955001"/>
</dbReference>
<evidence type="ECO:0000313" key="7">
    <source>
        <dbReference type="EMBL" id="CDF33369.1"/>
    </source>
</evidence>
<protein>
    <submittedName>
        <fullName evidence="7">Uncharacterized protein</fullName>
    </submittedName>
</protein>
<evidence type="ECO:0000256" key="4">
    <source>
        <dbReference type="ARBA" id="ARBA00023015"/>
    </source>
</evidence>
<dbReference type="RefSeq" id="XP_005713172.1">
    <property type="nucleotide sequence ID" value="XM_005713115.1"/>
</dbReference>
<dbReference type="Proteomes" id="UP000012073">
    <property type="component" value="Unassembled WGS sequence"/>
</dbReference>
<dbReference type="OrthoDB" id="511287at2759"/>
<dbReference type="PANTHER" id="PTHR12144:SF0">
    <property type="entry name" value="NEGATIVE ELONGATION FACTOR C_D"/>
    <property type="match status" value="1"/>
</dbReference>
<keyword evidence="5" id="KW-0804">Transcription</keyword>
<evidence type="ECO:0000313" key="8">
    <source>
        <dbReference type="Proteomes" id="UP000012073"/>
    </source>
</evidence>
<keyword evidence="3" id="KW-0678">Repressor</keyword>
<comment type="subcellular location">
    <subcellularLocation>
        <location evidence="1">Nucleus</location>
    </subcellularLocation>
</comment>
<dbReference type="GO" id="GO:0032021">
    <property type="term" value="C:NELF complex"/>
    <property type="evidence" value="ECO:0007669"/>
    <property type="project" value="TreeGrafter"/>
</dbReference>
<evidence type="ECO:0000256" key="1">
    <source>
        <dbReference type="ARBA" id="ARBA00004123"/>
    </source>
</evidence>
<reference evidence="8" key="1">
    <citation type="journal article" date="2013" name="Proc. Natl. Acad. Sci. U.S.A.">
        <title>Genome structure and metabolic features in the red seaweed Chondrus crispus shed light on evolution of the Archaeplastida.</title>
        <authorList>
            <person name="Collen J."/>
            <person name="Porcel B."/>
            <person name="Carre W."/>
            <person name="Ball S.G."/>
            <person name="Chaparro C."/>
            <person name="Tonon T."/>
            <person name="Barbeyron T."/>
            <person name="Michel G."/>
            <person name="Noel B."/>
            <person name="Valentin K."/>
            <person name="Elias M."/>
            <person name="Artiguenave F."/>
            <person name="Arun A."/>
            <person name="Aury J.M."/>
            <person name="Barbosa-Neto J.F."/>
            <person name="Bothwell J.H."/>
            <person name="Bouget F.Y."/>
            <person name="Brillet L."/>
            <person name="Cabello-Hurtado F."/>
            <person name="Capella-Gutierrez S."/>
            <person name="Charrier B."/>
            <person name="Cladiere L."/>
            <person name="Cock J.M."/>
            <person name="Coelho S.M."/>
            <person name="Colleoni C."/>
            <person name="Czjzek M."/>
            <person name="Da Silva C."/>
            <person name="Delage L."/>
            <person name="Denoeud F."/>
            <person name="Deschamps P."/>
            <person name="Dittami S.M."/>
            <person name="Gabaldon T."/>
            <person name="Gachon C.M."/>
            <person name="Groisillier A."/>
            <person name="Herve C."/>
            <person name="Jabbari K."/>
            <person name="Katinka M."/>
            <person name="Kloareg B."/>
            <person name="Kowalczyk N."/>
            <person name="Labadie K."/>
            <person name="Leblanc C."/>
            <person name="Lopez P.J."/>
            <person name="McLachlan D.H."/>
            <person name="Meslet-Cladiere L."/>
            <person name="Moustafa A."/>
            <person name="Nehr Z."/>
            <person name="Nyvall Collen P."/>
            <person name="Panaud O."/>
            <person name="Partensky F."/>
            <person name="Poulain J."/>
            <person name="Rensing S.A."/>
            <person name="Rousvoal S."/>
            <person name="Samson G."/>
            <person name="Symeonidi A."/>
            <person name="Weissenbach J."/>
            <person name="Zambounis A."/>
            <person name="Wincker P."/>
            <person name="Boyen C."/>
        </authorList>
    </citation>
    <scope>NUCLEOTIDE SEQUENCE [LARGE SCALE GENOMIC DNA]</scope>
    <source>
        <strain evidence="8">cv. Stackhouse</strain>
    </source>
</reference>
<dbReference type="PANTHER" id="PTHR12144">
    <property type="entry name" value="NEGATIVE ELONGATION FACTOR D"/>
    <property type="match status" value="1"/>
</dbReference>
<proteinExistence type="inferred from homology"/>
<keyword evidence="4" id="KW-0805">Transcription regulation</keyword>
<evidence type="ECO:0000256" key="6">
    <source>
        <dbReference type="ARBA" id="ARBA00023242"/>
    </source>
</evidence>
<dbReference type="EMBL" id="HG001642">
    <property type="protein sequence ID" value="CDF33369.1"/>
    <property type="molecule type" value="Genomic_DNA"/>
</dbReference>
<keyword evidence="6" id="KW-0539">Nucleus</keyword>
<keyword evidence="8" id="KW-1185">Reference proteome</keyword>
<dbReference type="GO" id="GO:0003723">
    <property type="term" value="F:RNA binding"/>
    <property type="evidence" value="ECO:0007669"/>
    <property type="project" value="TreeGrafter"/>
</dbReference>
<dbReference type="AlphaFoldDB" id="R7Q5S7"/>
<dbReference type="InterPro" id="IPR006942">
    <property type="entry name" value="TH1"/>
</dbReference>
<evidence type="ECO:0000256" key="3">
    <source>
        <dbReference type="ARBA" id="ARBA00022491"/>
    </source>
</evidence>
<evidence type="ECO:0000256" key="2">
    <source>
        <dbReference type="ARBA" id="ARBA00005726"/>
    </source>
</evidence>
<gene>
    <name evidence="7" type="ORF">CHC_T00001955001</name>
</gene>
<accession>R7Q5S7</accession>
<evidence type="ECO:0000256" key="5">
    <source>
        <dbReference type="ARBA" id="ARBA00023163"/>
    </source>
</evidence>
<name>R7Q5S7_CHOCR</name>
<organism evidence="7 8">
    <name type="scientific">Chondrus crispus</name>
    <name type="common">Carrageen Irish moss</name>
    <name type="synonym">Polymorpha crispa</name>
    <dbReference type="NCBI Taxonomy" id="2769"/>
    <lineage>
        <taxon>Eukaryota</taxon>
        <taxon>Rhodophyta</taxon>
        <taxon>Florideophyceae</taxon>
        <taxon>Rhodymeniophycidae</taxon>
        <taxon>Gigartinales</taxon>
        <taxon>Gigartinaceae</taxon>
        <taxon>Chondrus</taxon>
    </lineage>
</organism>
<sequence length="680" mass="76688">MPLVLSDERHQCTVPTVQHTLIAKQPYRILHRVHPDLNDILARSVHVSSSKAKNASLTLLFSSISAIAQVDTQATMEGTTPSPFDAFDAILSDDVDHQLSTFLNTHDDPRDATERLMESYEGVPDMIRALVEWSDIYADGTANLEQAVETVLLEHEQTIIPRLDEALATTEKSLPVVTTVTESKRWNPVVCSMAARNKESTLHNLLTRESRLSQAGINQEVLQTPASFVDAITEQFTKLFSPDKQVSDDELLGLYNRVSALCTYDECSTIVSLRMFNKLAHDADTPFMRGLYRRVGQEVRKEAVRVMTAANIMSEHMARQYVIRLAFITDCVESNVSMRKAIVDALLNLFGGTDRSIRRRFETETKILRSVYGCLIGDIEIKEADSDVVETVQEFQGSVADKVVLIRMLCHVEVFEDILKALFSHKYRTYLDGEPDISKRTCLCMLLAYSGVFICKDDKELPTMLEDEVAKEKLRNEMKTTFTEIRRVAEVCESLKPGCPRFKIRGPPVQVLLEGTKSPLIARGVLMWAKEGLEGGSNLRELLVTAPTHLAFLEAIAEKHPVLQGEVLEIIREAFMRDYPELDVIEVEKLRDKFTKTITGLVRIQMAPQIVRMFQGSWANNKRVDLAHLRHFINGLLQIISPPFSRTFAASVMELLNNERVASAIQRDPVIPSCDERLKI</sequence>
<dbReference type="STRING" id="2769.R7Q5S7"/>
<comment type="similarity">
    <text evidence="2">Belongs to the NELF-D family.</text>
</comment>